<sequence length="87" mass="9584">MNDIWSQLGSKPKRTVQKRESSTEAVLAGLRKHEPCTTAFLADVLGIEISCVGAAIGNSVRNGRVVSELRKVRGQPRLVKFYSLRSD</sequence>
<evidence type="ECO:0000313" key="2">
    <source>
        <dbReference type="EMBL" id="CAB4241075.1"/>
    </source>
</evidence>
<dbReference type="EMBL" id="LR797819">
    <property type="protein sequence ID" value="CAB4241075.1"/>
    <property type="molecule type" value="Genomic_DNA"/>
</dbReference>
<evidence type="ECO:0000256" key="1">
    <source>
        <dbReference type="SAM" id="MobiDB-lite"/>
    </source>
</evidence>
<name>A0A6J5TB51_9CAUD</name>
<gene>
    <name evidence="2" type="ORF">UFOVP56_62</name>
</gene>
<organism evidence="2">
    <name type="scientific">uncultured Caudovirales phage</name>
    <dbReference type="NCBI Taxonomy" id="2100421"/>
    <lineage>
        <taxon>Viruses</taxon>
        <taxon>Duplodnaviria</taxon>
        <taxon>Heunggongvirae</taxon>
        <taxon>Uroviricota</taxon>
        <taxon>Caudoviricetes</taxon>
        <taxon>Peduoviridae</taxon>
        <taxon>Maltschvirus</taxon>
        <taxon>Maltschvirus maltsch</taxon>
    </lineage>
</organism>
<protein>
    <submittedName>
        <fullName evidence="2">Uncharacterized protein</fullName>
    </submittedName>
</protein>
<reference evidence="2" key="1">
    <citation type="submission" date="2020-05" db="EMBL/GenBank/DDBJ databases">
        <authorList>
            <person name="Chiriac C."/>
            <person name="Salcher M."/>
            <person name="Ghai R."/>
            <person name="Kavagutti S V."/>
        </authorList>
    </citation>
    <scope>NUCLEOTIDE SEQUENCE</scope>
</reference>
<proteinExistence type="predicted"/>
<accession>A0A6J5TB51</accession>
<feature type="region of interest" description="Disordered" evidence="1">
    <location>
        <begin position="1"/>
        <end position="20"/>
    </location>
</feature>